<dbReference type="NCBIfam" id="TIGR01855">
    <property type="entry name" value="IMP_synth_hisH"/>
    <property type="match status" value="1"/>
</dbReference>
<accession>A0A1G2R473</accession>
<keyword evidence="7 10" id="KW-0456">Lyase</keyword>
<dbReference type="GO" id="GO:0000105">
    <property type="term" value="P:L-histidine biosynthetic process"/>
    <property type="evidence" value="ECO:0007669"/>
    <property type="project" value="UniProtKB-UniRule"/>
</dbReference>
<dbReference type="InterPro" id="IPR010139">
    <property type="entry name" value="Imidazole-glycPsynth_HisH"/>
</dbReference>
<dbReference type="PIRSF" id="PIRSF000495">
    <property type="entry name" value="Amidotransf_hisH"/>
    <property type="match status" value="1"/>
</dbReference>
<dbReference type="Gene3D" id="3.40.50.880">
    <property type="match status" value="1"/>
</dbReference>
<evidence type="ECO:0000259" key="12">
    <source>
        <dbReference type="Pfam" id="PF00117"/>
    </source>
</evidence>
<reference evidence="13 14" key="1">
    <citation type="journal article" date="2016" name="Nat. Commun.">
        <title>Thousands of microbial genomes shed light on interconnected biogeochemical processes in an aquifer system.</title>
        <authorList>
            <person name="Anantharaman K."/>
            <person name="Brown C.T."/>
            <person name="Hug L.A."/>
            <person name="Sharon I."/>
            <person name="Castelle C.J."/>
            <person name="Probst A.J."/>
            <person name="Thomas B.C."/>
            <person name="Singh A."/>
            <person name="Wilkins M.J."/>
            <person name="Karaoz U."/>
            <person name="Brodie E.L."/>
            <person name="Williams K.H."/>
            <person name="Hubbard S.S."/>
            <person name="Banfield J.F."/>
        </authorList>
    </citation>
    <scope>NUCLEOTIDE SEQUENCE [LARGE SCALE GENOMIC DNA]</scope>
</reference>
<dbReference type="EMBL" id="MHTV01000012">
    <property type="protein sequence ID" value="OHA67368.1"/>
    <property type="molecule type" value="Genomic_DNA"/>
</dbReference>
<dbReference type="GO" id="GO:0004359">
    <property type="term" value="F:glutaminase activity"/>
    <property type="evidence" value="ECO:0007669"/>
    <property type="project" value="UniProtKB-EC"/>
</dbReference>
<comment type="subunit">
    <text evidence="2 10">Heterodimer of HisH and HisF.</text>
</comment>
<dbReference type="HAMAP" id="MF_00278">
    <property type="entry name" value="HisH"/>
    <property type="match status" value="1"/>
</dbReference>
<dbReference type="AlphaFoldDB" id="A0A1G2R473"/>
<evidence type="ECO:0000256" key="3">
    <source>
        <dbReference type="ARBA" id="ARBA00022605"/>
    </source>
</evidence>
<comment type="pathway">
    <text evidence="1 10">Amino-acid biosynthesis; L-histidine biosynthesis; L-histidine from 5-phospho-alpha-D-ribose 1-diphosphate: step 5/9.</text>
</comment>
<evidence type="ECO:0000256" key="1">
    <source>
        <dbReference type="ARBA" id="ARBA00005091"/>
    </source>
</evidence>
<feature type="active site" evidence="10 11">
    <location>
        <position position="186"/>
    </location>
</feature>
<evidence type="ECO:0000256" key="10">
    <source>
        <dbReference type="HAMAP-Rule" id="MF_00278"/>
    </source>
</evidence>
<feature type="active site" evidence="10 11">
    <location>
        <position position="188"/>
    </location>
</feature>
<dbReference type="Proteomes" id="UP000178092">
    <property type="component" value="Unassembled WGS sequence"/>
</dbReference>
<keyword evidence="6 10" id="KW-0368">Histidine biosynthesis</keyword>
<comment type="function">
    <text evidence="10">IGPS catalyzes the conversion of PRFAR and glutamine to IGP, AICAR and glutamate. The HisH subunit catalyzes the hydrolysis of glutamine to glutamate and ammonia as part of the synthesis of IGP and AICAR. The resulting ammonia molecule is channeled to the active site of HisF.</text>
</comment>
<sequence>MSKVAIINYGMGNLDSVARAIQECGGNIEITSSADNVKSATHIILPGVGSFRKGMENLKSLQLMDVLKEQIIVKKIPFLGICLGMQLLATKGQEGGETEGLGLLEGEVKMLECVSEERLPHMGWNEVDYEKESSLFFSIPSHRDFYFCHSYHFVPADDSHVIARTSYCQNFVSAVQKRNLFGVQFHPEKSQAMGFQILKNFLAFSHA</sequence>
<evidence type="ECO:0000256" key="5">
    <source>
        <dbReference type="ARBA" id="ARBA00022962"/>
    </source>
</evidence>
<dbReference type="PROSITE" id="PS51273">
    <property type="entry name" value="GATASE_TYPE_1"/>
    <property type="match status" value="1"/>
</dbReference>
<feature type="active site" description="Nucleophile" evidence="10 11">
    <location>
        <position position="82"/>
    </location>
</feature>
<keyword evidence="4 10" id="KW-0378">Hydrolase</keyword>
<dbReference type="EC" id="4.3.2.10" evidence="10"/>
<protein>
    <recommendedName>
        <fullName evidence="10">Imidazole glycerol phosphate synthase subunit HisH</fullName>
        <ecNumber evidence="10">4.3.2.10</ecNumber>
    </recommendedName>
    <alternativeName>
        <fullName evidence="10">IGP synthase glutaminase subunit</fullName>
        <ecNumber evidence="10">3.5.1.2</ecNumber>
    </alternativeName>
    <alternativeName>
        <fullName evidence="10">IGP synthase subunit HisH</fullName>
    </alternativeName>
    <alternativeName>
        <fullName evidence="10">ImGP synthase subunit HisH</fullName>
        <shortName evidence="10">IGPS subunit HisH</shortName>
    </alternativeName>
</protein>
<evidence type="ECO:0000256" key="6">
    <source>
        <dbReference type="ARBA" id="ARBA00023102"/>
    </source>
</evidence>
<comment type="catalytic activity">
    <reaction evidence="8 10">
        <text>5-[(5-phospho-1-deoxy-D-ribulos-1-ylimino)methylamino]-1-(5-phospho-beta-D-ribosyl)imidazole-4-carboxamide + L-glutamine = D-erythro-1-(imidazol-4-yl)glycerol 3-phosphate + 5-amino-1-(5-phospho-beta-D-ribosyl)imidazole-4-carboxamide + L-glutamate + H(+)</text>
        <dbReference type="Rhea" id="RHEA:24793"/>
        <dbReference type="ChEBI" id="CHEBI:15378"/>
        <dbReference type="ChEBI" id="CHEBI:29985"/>
        <dbReference type="ChEBI" id="CHEBI:58278"/>
        <dbReference type="ChEBI" id="CHEBI:58359"/>
        <dbReference type="ChEBI" id="CHEBI:58475"/>
        <dbReference type="ChEBI" id="CHEBI:58525"/>
        <dbReference type="EC" id="4.3.2.10"/>
    </reaction>
</comment>
<dbReference type="PANTHER" id="PTHR42701">
    <property type="entry name" value="IMIDAZOLE GLYCEROL PHOSPHATE SYNTHASE SUBUNIT HISH"/>
    <property type="match status" value="1"/>
</dbReference>
<comment type="caution">
    <text evidence="13">The sequence shown here is derived from an EMBL/GenBank/DDBJ whole genome shotgun (WGS) entry which is preliminary data.</text>
</comment>
<keyword evidence="5 10" id="KW-0315">Glutamine amidotransferase</keyword>
<dbReference type="InterPro" id="IPR029062">
    <property type="entry name" value="Class_I_gatase-like"/>
</dbReference>
<evidence type="ECO:0000256" key="11">
    <source>
        <dbReference type="PIRSR" id="PIRSR000495-1"/>
    </source>
</evidence>
<dbReference type="GO" id="GO:0005737">
    <property type="term" value="C:cytoplasm"/>
    <property type="evidence" value="ECO:0007669"/>
    <property type="project" value="UniProtKB-SubCell"/>
</dbReference>
<dbReference type="InterPro" id="IPR017926">
    <property type="entry name" value="GATASE"/>
</dbReference>
<dbReference type="Pfam" id="PF00117">
    <property type="entry name" value="GATase"/>
    <property type="match status" value="1"/>
</dbReference>
<dbReference type="GO" id="GO:0000107">
    <property type="term" value="F:imidazoleglycerol-phosphate synthase activity"/>
    <property type="evidence" value="ECO:0007669"/>
    <property type="project" value="UniProtKB-UniRule"/>
</dbReference>
<dbReference type="PANTHER" id="PTHR42701:SF1">
    <property type="entry name" value="IMIDAZOLE GLYCEROL PHOSPHATE SYNTHASE SUBUNIT HISH"/>
    <property type="match status" value="1"/>
</dbReference>
<keyword evidence="13" id="KW-0808">Transferase</keyword>
<keyword evidence="10" id="KW-0963">Cytoplasm</keyword>
<comment type="catalytic activity">
    <reaction evidence="9 10">
        <text>L-glutamine + H2O = L-glutamate + NH4(+)</text>
        <dbReference type="Rhea" id="RHEA:15889"/>
        <dbReference type="ChEBI" id="CHEBI:15377"/>
        <dbReference type="ChEBI" id="CHEBI:28938"/>
        <dbReference type="ChEBI" id="CHEBI:29985"/>
        <dbReference type="ChEBI" id="CHEBI:58359"/>
        <dbReference type="EC" id="3.5.1.2"/>
    </reaction>
</comment>
<keyword evidence="3 10" id="KW-0028">Amino-acid biosynthesis</keyword>
<name>A0A1G2R473_9BACT</name>
<evidence type="ECO:0000256" key="7">
    <source>
        <dbReference type="ARBA" id="ARBA00023239"/>
    </source>
</evidence>
<evidence type="ECO:0000256" key="4">
    <source>
        <dbReference type="ARBA" id="ARBA00022801"/>
    </source>
</evidence>
<comment type="subcellular location">
    <subcellularLocation>
        <location evidence="10">Cytoplasm</location>
    </subcellularLocation>
</comment>
<dbReference type="GO" id="GO:0016829">
    <property type="term" value="F:lyase activity"/>
    <property type="evidence" value="ECO:0007669"/>
    <property type="project" value="UniProtKB-KW"/>
</dbReference>
<dbReference type="UniPathway" id="UPA00031">
    <property type="reaction ID" value="UER00010"/>
</dbReference>
<dbReference type="CDD" id="cd01748">
    <property type="entry name" value="GATase1_IGP_Synthase"/>
    <property type="match status" value="1"/>
</dbReference>
<evidence type="ECO:0000313" key="14">
    <source>
        <dbReference type="Proteomes" id="UP000178092"/>
    </source>
</evidence>
<organism evidence="13 14">
    <name type="scientific">Candidatus Wildermuthbacteria bacterium RIFCSPHIGHO2_02_FULL_45_25</name>
    <dbReference type="NCBI Taxonomy" id="1802450"/>
    <lineage>
        <taxon>Bacteria</taxon>
        <taxon>Candidatus Wildermuthiibacteriota</taxon>
    </lineage>
</organism>
<evidence type="ECO:0000256" key="2">
    <source>
        <dbReference type="ARBA" id="ARBA00011152"/>
    </source>
</evidence>
<evidence type="ECO:0000256" key="8">
    <source>
        <dbReference type="ARBA" id="ARBA00047838"/>
    </source>
</evidence>
<dbReference type="SUPFAM" id="SSF52317">
    <property type="entry name" value="Class I glutamine amidotransferase-like"/>
    <property type="match status" value="1"/>
</dbReference>
<evidence type="ECO:0000256" key="9">
    <source>
        <dbReference type="ARBA" id="ARBA00049534"/>
    </source>
</evidence>
<proteinExistence type="inferred from homology"/>
<gene>
    <name evidence="10" type="primary">hisH</name>
    <name evidence="13" type="ORF">A3C04_01795</name>
</gene>
<dbReference type="EC" id="3.5.1.2" evidence="10"/>
<feature type="domain" description="Glutamine amidotransferase" evidence="12">
    <location>
        <begin position="6"/>
        <end position="202"/>
    </location>
</feature>
<evidence type="ECO:0000313" key="13">
    <source>
        <dbReference type="EMBL" id="OHA67368.1"/>
    </source>
</evidence>